<evidence type="ECO:0000313" key="4">
    <source>
        <dbReference type="Proteomes" id="UP001524547"/>
    </source>
</evidence>
<proteinExistence type="predicted"/>
<feature type="domain" description="DUF218" evidence="2">
    <location>
        <begin position="50"/>
        <end position="185"/>
    </location>
</feature>
<evidence type="ECO:0000313" key="3">
    <source>
        <dbReference type="EMBL" id="MCQ8240958.1"/>
    </source>
</evidence>
<keyword evidence="1" id="KW-1133">Transmembrane helix</keyword>
<accession>A0ABT1VZ99</accession>
<name>A0ABT1VZ99_9PROT</name>
<dbReference type="Pfam" id="PF02698">
    <property type="entry name" value="DUF218"/>
    <property type="match status" value="1"/>
</dbReference>
<dbReference type="CDD" id="cd06259">
    <property type="entry name" value="YdcF-like"/>
    <property type="match status" value="1"/>
</dbReference>
<dbReference type="Proteomes" id="UP001524547">
    <property type="component" value="Unassembled WGS sequence"/>
</dbReference>
<sequence length="205" mass="21898">MRRRHGRPARRTIAGGLLAMLGLLAICWCGGFVWFAWHATRPPGRVPAADGIVVLTGGARRLDTALMLLRQDRARLLLISGVGEHLGLDELLRGAGLPPAGPLADRIALGHNATSTIGNAVETASWARMNGLHVLIVVTAGYHMDRALAEIGAALPDAVLLPYPVQPPAMERSDLHTLRLLAAEYSKWLAVVVGLTRSAHLEDVA</sequence>
<keyword evidence="1" id="KW-0812">Transmembrane</keyword>
<protein>
    <submittedName>
        <fullName evidence="3">YdcF family protein</fullName>
    </submittedName>
</protein>
<organism evidence="3 4">
    <name type="scientific">Rhizosaccharibacter radicis</name>
    <dbReference type="NCBI Taxonomy" id="2782605"/>
    <lineage>
        <taxon>Bacteria</taxon>
        <taxon>Pseudomonadati</taxon>
        <taxon>Pseudomonadota</taxon>
        <taxon>Alphaproteobacteria</taxon>
        <taxon>Acetobacterales</taxon>
        <taxon>Acetobacteraceae</taxon>
        <taxon>Rhizosaccharibacter</taxon>
    </lineage>
</organism>
<dbReference type="PANTHER" id="PTHR30336:SF4">
    <property type="entry name" value="ENVELOPE BIOGENESIS FACTOR ELYC"/>
    <property type="match status" value="1"/>
</dbReference>
<feature type="transmembrane region" description="Helical" evidence="1">
    <location>
        <begin position="12"/>
        <end position="37"/>
    </location>
</feature>
<reference evidence="3 4" key="1">
    <citation type="submission" date="2022-06" db="EMBL/GenBank/DDBJ databases">
        <title>Rhizosaccharibacter gen. nov. sp. nov. KSS12, endophytic bacteria isolated from sugarcane.</title>
        <authorList>
            <person name="Pitiwittayakul N."/>
        </authorList>
    </citation>
    <scope>NUCLEOTIDE SEQUENCE [LARGE SCALE GENOMIC DNA]</scope>
    <source>
        <strain evidence="3 4">KSS12</strain>
    </source>
</reference>
<dbReference type="InterPro" id="IPR051599">
    <property type="entry name" value="Cell_Envelope_Assoc"/>
</dbReference>
<evidence type="ECO:0000259" key="2">
    <source>
        <dbReference type="Pfam" id="PF02698"/>
    </source>
</evidence>
<dbReference type="PANTHER" id="PTHR30336">
    <property type="entry name" value="INNER MEMBRANE PROTEIN, PROBABLE PERMEASE"/>
    <property type="match status" value="1"/>
</dbReference>
<keyword evidence="1" id="KW-0472">Membrane</keyword>
<dbReference type="Gene3D" id="3.40.50.620">
    <property type="entry name" value="HUPs"/>
    <property type="match status" value="1"/>
</dbReference>
<evidence type="ECO:0000256" key="1">
    <source>
        <dbReference type="SAM" id="Phobius"/>
    </source>
</evidence>
<dbReference type="EMBL" id="JAMZEJ010000005">
    <property type="protein sequence ID" value="MCQ8240958.1"/>
    <property type="molecule type" value="Genomic_DNA"/>
</dbReference>
<keyword evidence="4" id="KW-1185">Reference proteome</keyword>
<dbReference type="RefSeq" id="WP_422919705.1">
    <property type="nucleotide sequence ID" value="NZ_JAMZEJ010000005.1"/>
</dbReference>
<dbReference type="InterPro" id="IPR003848">
    <property type="entry name" value="DUF218"/>
</dbReference>
<gene>
    <name evidence="3" type="ORF">NFI88_08930</name>
</gene>
<dbReference type="InterPro" id="IPR014729">
    <property type="entry name" value="Rossmann-like_a/b/a_fold"/>
</dbReference>
<comment type="caution">
    <text evidence="3">The sequence shown here is derived from an EMBL/GenBank/DDBJ whole genome shotgun (WGS) entry which is preliminary data.</text>
</comment>